<evidence type="ECO:0000313" key="3">
    <source>
        <dbReference type="Proteomes" id="UP000008555"/>
    </source>
</evidence>
<organism evidence="2 3">
    <name type="scientific">Coxiella burnetii (strain Dugway 5J108-111)</name>
    <dbReference type="NCBI Taxonomy" id="434922"/>
    <lineage>
        <taxon>Bacteria</taxon>
        <taxon>Pseudomonadati</taxon>
        <taxon>Pseudomonadota</taxon>
        <taxon>Gammaproteobacteria</taxon>
        <taxon>Legionellales</taxon>
        <taxon>Coxiellaceae</taxon>
        <taxon>Coxiella</taxon>
    </lineage>
</organism>
<name>A9KCW3_COXBN</name>
<dbReference type="RefSeq" id="WP_005772606.1">
    <property type="nucleotide sequence ID" value="NC_009727.1"/>
</dbReference>
<feature type="domain" description="N-acetyltransferase" evidence="1">
    <location>
        <begin position="19"/>
        <end position="174"/>
    </location>
</feature>
<dbReference type="PANTHER" id="PTHR46067:SF27">
    <property type="entry name" value="ACYL-COA N-ACYLTRANSFERASES (NAT) SUPERFAMILY PROTEIN"/>
    <property type="match status" value="1"/>
</dbReference>
<accession>A9KCW3</accession>
<keyword evidence="2" id="KW-0012">Acyltransferase</keyword>
<dbReference type="PROSITE" id="PS51186">
    <property type="entry name" value="GNAT"/>
    <property type="match status" value="1"/>
</dbReference>
<sequence>MLNAFYSSKFPILNVDDTFFLREQMIKDVEAFFEYYADPDVAHYILASNPRNLAEAAAEITYCHDLFKYRRGIYWTLARKEDDRMIGAIGLYINNQHYRAEICYDLSKHYWNQGIMTKALQVVVDFCFSRIALNRIEAVTLKENAASIAMLKKAGFAHEGSLKNYRYYKGRSHDIEMFAITPEMSSNQKLEKTWARHENFLNLDL</sequence>
<dbReference type="EMBL" id="CP000733">
    <property type="protein sequence ID" value="ABS76789.1"/>
    <property type="molecule type" value="Genomic_DNA"/>
</dbReference>
<dbReference type="PANTHER" id="PTHR46067">
    <property type="entry name" value="ACYL-COA N-ACYLTRANSFERASES (NAT) SUPERFAMILY PROTEIN"/>
    <property type="match status" value="1"/>
</dbReference>
<dbReference type="Proteomes" id="UP000008555">
    <property type="component" value="Chromosome"/>
</dbReference>
<dbReference type="Pfam" id="PF13302">
    <property type="entry name" value="Acetyltransf_3"/>
    <property type="match status" value="1"/>
</dbReference>
<reference evidence="2 3" key="1">
    <citation type="journal article" date="2009" name="Infect. Immun.">
        <title>Comparative genomics reveal extensive transposon-mediated genomic plasticity and diversity among potential effector proteins within the genus Coxiella.</title>
        <authorList>
            <person name="Beare P.A."/>
            <person name="Unsworth N."/>
            <person name="Andoh M."/>
            <person name="Voth D.E."/>
            <person name="Omsland A."/>
            <person name="Gilk S.D."/>
            <person name="Williams K.P."/>
            <person name="Sobral B.W."/>
            <person name="Kupko J.J.III."/>
            <person name="Porcella S.F."/>
            <person name="Samuel J.E."/>
            <person name="Heinzen R.A."/>
        </authorList>
    </citation>
    <scope>NUCLEOTIDE SEQUENCE [LARGE SCALE GENOMIC DNA]</scope>
    <source>
        <strain evidence="2 3">Dugway 5J108-111</strain>
    </source>
</reference>
<protein>
    <submittedName>
        <fullName evidence="2">Ribosomal-protein-alanine acetyltransferase</fullName>
        <ecNumber evidence="2">2.3.1.128</ecNumber>
    </submittedName>
</protein>
<dbReference type="SUPFAM" id="SSF55729">
    <property type="entry name" value="Acyl-CoA N-acyltransferases (Nat)"/>
    <property type="match status" value="1"/>
</dbReference>
<dbReference type="InterPro" id="IPR016181">
    <property type="entry name" value="Acyl_CoA_acyltransferase"/>
</dbReference>
<dbReference type="GO" id="GO:0016747">
    <property type="term" value="F:acyltransferase activity, transferring groups other than amino-acyl groups"/>
    <property type="evidence" value="ECO:0007669"/>
    <property type="project" value="InterPro"/>
</dbReference>
<dbReference type="KEGG" id="cbd:CBUD_1571"/>
<dbReference type="AlphaFoldDB" id="A9KCW3"/>
<dbReference type="HOGENOM" id="CLU_013985_3_6_6"/>
<dbReference type="Gene3D" id="3.40.630.30">
    <property type="match status" value="1"/>
</dbReference>
<gene>
    <name evidence="2" type="ordered locus">CBUD_1571</name>
</gene>
<keyword evidence="2" id="KW-0808">Transferase</keyword>
<evidence type="ECO:0000313" key="2">
    <source>
        <dbReference type="EMBL" id="ABS76789.1"/>
    </source>
</evidence>
<dbReference type="InterPro" id="IPR000182">
    <property type="entry name" value="GNAT_dom"/>
</dbReference>
<proteinExistence type="predicted"/>
<evidence type="ECO:0000259" key="1">
    <source>
        <dbReference type="PROSITE" id="PS51186"/>
    </source>
</evidence>
<dbReference type="EC" id="2.3.1.128" evidence="2"/>